<comment type="subunit">
    <text evidence="7">Homodimer.</text>
</comment>
<proteinExistence type="inferred from homology"/>
<dbReference type="GO" id="GO:0000422">
    <property type="term" value="P:autophagy of mitochondrion"/>
    <property type="evidence" value="ECO:0007669"/>
    <property type="project" value="TreeGrafter"/>
</dbReference>
<dbReference type="GO" id="GO:0005774">
    <property type="term" value="C:vacuolar membrane"/>
    <property type="evidence" value="ECO:0007669"/>
    <property type="project" value="UniProtKB-SubCell"/>
</dbReference>
<evidence type="ECO:0000313" key="13">
    <source>
        <dbReference type="Proteomes" id="UP000095009"/>
    </source>
</evidence>
<dbReference type="GO" id="GO:0015031">
    <property type="term" value="P:protein transport"/>
    <property type="evidence" value="ECO:0007669"/>
    <property type="project" value="UniProtKB-KW"/>
</dbReference>
<feature type="coiled-coil region" evidence="8">
    <location>
        <begin position="728"/>
        <end position="818"/>
    </location>
</feature>
<dbReference type="GO" id="GO:0034517">
    <property type="term" value="P:ribophagy"/>
    <property type="evidence" value="ECO:0007669"/>
    <property type="project" value="TreeGrafter"/>
</dbReference>
<evidence type="ECO:0000313" key="12">
    <source>
        <dbReference type="EMBL" id="ODQ63593.1"/>
    </source>
</evidence>
<dbReference type="PANTHER" id="PTHR13222:SF1">
    <property type="entry name" value="RB1-INDUCIBLE COILED-COIL PROTEIN 1"/>
    <property type="match status" value="1"/>
</dbReference>
<keyword evidence="6 8" id="KW-0175">Coiled coil</keyword>
<evidence type="ECO:0000256" key="8">
    <source>
        <dbReference type="SAM" id="Coils"/>
    </source>
</evidence>
<sequence>MTLLRLYNVLEGLSLEIDSHRFLSLDDFQNWVYEATNISPSNQLLLTSKAVVLKFRGLSDGQQVYLFDKRSFVGSSQILKATSTTQDSDYRAEPVPTSGNIDGLGSILTLFLLRSKWSLTTLSKARVIYSTVSIQQNNDILIMKKGTDVALAYLRSQSVNFENTFNKILDFGTNLESQIEKMISASTKNYKLSDDIEYNNILYWVMIIEKLKQIKVVDSLGRGDTLGDWTDIKDLETSVQRLMSLKGESESALKSLRSDIETILTRSAEIQNEVVTWISQQTEKQDVQRQLQEAFIELETIVSKIQSDGEYVTSLDDNEKNVNVALRIVKLHEREFIPQIENLAKELWDLHNSCKLITSHARNNVTKFLQMISRVQSTTLPIKAKLQRVSKLLNDTEIERVNILKVLDLPFNYGSLLIEYVRREEWLAETKEAAHLAAEHMAQWKEDEIRRRSKWRRQYGSNLGILKRIGGEDNNVPGIDLSLSWLTEKKGGGIIHVTRNDIQEYINILSKLGGFEDVIKEIKICFEFLNRKNDKPKPNSSSDVKQGPLGNKLTINNKSGPNFVFKGGSISDFLNNMDNRNSTPLIANEQIKSYEARIRKLEDLLYKQQFFASEKNWNLSEALNHSHPSRTPQILTSQNNATNENKQKKNLGDSSNSGAIERDCLTRIAELESINEKNESLISQLRTEMSTANFKLSESERLRADADATKADLLANLADQEHRFGQERRGLHQEISALNQKVEELEDSLETQMEAHILAKDEEQNDKSEKEYIFENVKALETEVAELQINKEESKEVIESLQLESKRLTESLANNNNRLRDLSRCLYVGNRRNLELLECLGLQAHKEFDNSGKVKSFKIMRVKGLKKKMRSGSSHNVIEEGKHDIDRLTLLSTELENSKKSDSITDLGEPITTPAYWGDVSTDSTITESNIERNYQEYLSEVFIDYDHFKVSVAKRFGDMEHLARKLQKEVRTYREAVQKVVSSAKNKLAFRSFKEGDLALFLPTRDQARDPQPWAAFNVGAPHYFLKHDESFRLGTRDWLVARITRVEIRFVDRSKPQNDGDNPFDLSDGLKWYYIDAQEEKYL</sequence>
<dbReference type="InterPro" id="IPR045326">
    <property type="entry name" value="ATG17-like_dom"/>
</dbReference>
<evidence type="ECO:0000256" key="6">
    <source>
        <dbReference type="ARBA" id="ARBA00023054"/>
    </source>
</evidence>
<evidence type="ECO:0000256" key="3">
    <source>
        <dbReference type="ARBA" id="ARBA00022448"/>
    </source>
</evidence>
<dbReference type="GO" id="GO:0034727">
    <property type="term" value="P:piecemeal microautophagy of the nucleus"/>
    <property type="evidence" value="ECO:0007669"/>
    <property type="project" value="TreeGrafter"/>
</dbReference>
<dbReference type="Proteomes" id="UP000095009">
    <property type="component" value="Unassembled WGS sequence"/>
</dbReference>
<dbReference type="Pfam" id="PF10377">
    <property type="entry name" value="ATG11"/>
    <property type="match status" value="1"/>
</dbReference>
<comment type="subcellular location">
    <subcellularLocation>
        <location evidence="7">Preautophagosomal structure membrane</location>
        <topology evidence="7">Peripheral membrane protein</topology>
    </subcellularLocation>
    <subcellularLocation>
        <location evidence="7">Vacuole membrane</location>
        <topology evidence="7">Peripheral membrane protein</topology>
    </subcellularLocation>
    <text evidence="7">During pexophagy, accumulates in the vacuolar membrane region, where the peroxisomes contact the vacuole.</text>
</comment>
<evidence type="ECO:0000256" key="5">
    <source>
        <dbReference type="ARBA" id="ARBA00023006"/>
    </source>
</evidence>
<evidence type="ECO:0000259" key="11">
    <source>
        <dbReference type="Pfam" id="PF10377"/>
    </source>
</evidence>
<keyword evidence="4 7" id="KW-0653">Protein transport</keyword>
<dbReference type="InterPro" id="IPR040040">
    <property type="entry name" value="ATG11"/>
</dbReference>
<evidence type="ECO:0000259" key="10">
    <source>
        <dbReference type="Pfam" id="PF04108"/>
    </source>
</evidence>
<evidence type="ECO:0000256" key="7">
    <source>
        <dbReference type="RuleBase" id="RU367075"/>
    </source>
</evidence>
<dbReference type="GO" id="GO:0061709">
    <property type="term" value="P:reticulophagy"/>
    <property type="evidence" value="ECO:0007669"/>
    <property type="project" value="TreeGrafter"/>
</dbReference>
<keyword evidence="5 7" id="KW-0072">Autophagy</keyword>
<evidence type="ECO:0000256" key="9">
    <source>
        <dbReference type="SAM" id="MobiDB-lite"/>
    </source>
</evidence>
<evidence type="ECO:0000256" key="2">
    <source>
        <dbReference type="ARBA" id="ARBA00013804"/>
    </source>
</evidence>
<protein>
    <recommendedName>
        <fullName evidence="2 7">Autophagy-related protein 11</fullName>
    </recommendedName>
</protein>
<reference evidence="12 13" key="1">
    <citation type="journal article" date="2016" name="Proc. Natl. Acad. Sci. U.S.A.">
        <title>Comparative genomics of biotechnologically important yeasts.</title>
        <authorList>
            <person name="Riley R."/>
            <person name="Haridas S."/>
            <person name="Wolfe K.H."/>
            <person name="Lopes M.R."/>
            <person name="Hittinger C.T."/>
            <person name="Goeker M."/>
            <person name="Salamov A.A."/>
            <person name="Wisecaver J.H."/>
            <person name="Long T.M."/>
            <person name="Calvey C.H."/>
            <person name="Aerts A.L."/>
            <person name="Barry K.W."/>
            <person name="Choi C."/>
            <person name="Clum A."/>
            <person name="Coughlan A.Y."/>
            <person name="Deshpande S."/>
            <person name="Douglass A.P."/>
            <person name="Hanson S.J."/>
            <person name="Klenk H.-P."/>
            <person name="LaButti K.M."/>
            <person name="Lapidus A."/>
            <person name="Lindquist E.A."/>
            <person name="Lipzen A.M."/>
            <person name="Meier-Kolthoff J.P."/>
            <person name="Ohm R.A."/>
            <person name="Otillar R.P."/>
            <person name="Pangilinan J.L."/>
            <person name="Peng Y."/>
            <person name="Rokas A."/>
            <person name="Rosa C.A."/>
            <person name="Scheuner C."/>
            <person name="Sibirny A.A."/>
            <person name="Slot J.C."/>
            <person name="Stielow J.B."/>
            <person name="Sun H."/>
            <person name="Kurtzman C.P."/>
            <person name="Blackwell M."/>
            <person name="Grigoriev I.V."/>
            <person name="Jeffries T.W."/>
        </authorList>
    </citation>
    <scope>NUCLEOTIDE SEQUENCE [LARGE SCALE GENOMIC DNA]</scope>
    <source>
        <strain evidence="12 13">DSM 6958</strain>
    </source>
</reference>
<comment type="similarity">
    <text evidence="1 7">Belongs to the ATG11 family.</text>
</comment>
<feature type="domain" description="Autophagy protein ATG17-like" evidence="10">
    <location>
        <begin position="117"/>
        <end position="461"/>
    </location>
</feature>
<keyword evidence="3 7" id="KW-0813">Transport</keyword>
<dbReference type="EMBL" id="KV454414">
    <property type="protein sequence ID" value="ODQ63593.1"/>
    <property type="molecule type" value="Genomic_DNA"/>
</dbReference>
<keyword evidence="7" id="KW-0472">Membrane</keyword>
<name>A0A1E3PDV1_9ASCO</name>
<keyword evidence="7" id="KW-0926">Vacuole</keyword>
<gene>
    <name evidence="12" type="ORF">NADFUDRAFT_53256</name>
</gene>
<dbReference type="Pfam" id="PF04108">
    <property type="entry name" value="ATG17_like"/>
    <property type="match status" value="1"/>
</dbReference>
<dbReference type="OrthoDB" id="447953at2759"/>
<feature type="region of interest" description="Disordered" evidence="9">
    <location>
        <begin position="623"/>
        <end position="658"/>
    </location>
</feature>
<dbReference type="PANTHER" id="PTHR13222">
    <property type="entry name" value="RB1-INDUCIBLE COILED-COIL"/>
    <property type="match status" value="1"/>
</dbReference>
<dbReference type="GO" id="GO:1990316">
    <property type="term" value="C:Atg1/ULK1 kinase complex"/>
    <property type="evidence" value="ECO:0007669"/>
    <property type="project" value="TreeGrafter"/>
</dbReference>
<dbReference type="InterPro" id="IPR019460">
    <property type="entry name" value="Atg11_C"/>
</dbReference>
<keyword evidence="13" id="KW-1185">Reference proteome</keyword>
<feature type="domain" description="Autophagy-related protein 11 C-terminal" evidence="11">
    <location>
        <begin position="952"/>
        <end position="1081"/>
    </location>
</feature>
<dbReference type="GO" id="GO:1903599">
    <property type="term" value="P:positive regulation of autophagy of mitochondrion"/>
    <property type="evidence" value="ECO:0007669"/>
    <property type="project" value="UniProtKB-UniRule"/>
</dbReference>
<evidence type="ECO:0000256" key="4">
    <source>
        <dbReference type="ARBA" id="ARBA00022927"/>
    </source>
</evidence>
<dbReference type="GO" id="GO:0019901">
    <property type="term" value="F:protein kinase binding"/>
    <property type="evidence" value="ECO:0007669"/>
    <property type="project" value="TreeGrafter"/>
</dbReference>
<accession>A0A1E3PDV1</accession>
<dbReference type="GO" id="GO:0060090">
    <property type="term" value="F:molecular adaptor activity"/>
    <property type="evidence" value="ECO:0007669"/>
    <property type="project" value="TreeGrafter"/>
</dbReference>
<dbReference type="GO" id="GO:0000045">
    <property type="term" value="P:autophagosome assembly"/>
    <property type="evidence" value="ECO:0007669"/>
    <property type="project" value="UniProtKB-UniRule"/>
</dbReference>
<dbReference type="AlphaFoldDB" id="A0A1E3PDV1"/>
<evidence type="ECO:0000256" key="1">
    <source>
        <dbReference type="ARBA" id="ARBA00009729"/>
    </source>
</evidence>
<dbReference type="STRING" id="857566.A0A1E3PDV1"/>
<dbReference type="GO" id="GO:0034045">
    <property type="term" value="C:phagophore assembly site membrane"/>
    <property type="evidence" value="ECO:0007669"/>
    <property type="project" value="UniProtKB-SubCell"/>
</dbReference>
<comment type="function">
    <text evidence="7">Involved in cytoplasm to vacuole transport (Cvt), pexophagy, mitophagy and nucleophagy. Recruits mitochondria for their selective degradation via autophagy (mitophagy) during starvation. Works as scaffold proteins that recruit ATG proteins to the pre-autophagosome (PAS), the site of vesicle/autophagosome formation. Required for the Cvt vesicles completion.</text>
</comment>
<organism evidence="12 13">
    <name type="scientific">Nadsonia fulvescens var. elongata DSM 6958</name>
    <dbReference type="NCBI Taxonomy" id="857566"/>
    <lineage>
        <taxon>Eukaryota</taxon>
        <taxon>Fungi</taxon>
        <taxon>Dikarya</taxon>
        <taxon>Ascomycota</taxon>
        <taxon>Saccharomycotina</taxon>
        <taxon>Dipodascomycetes</taxon>
        <taxon>Dipodascales</taxon>
        <taxon>Dipodascales incertae sedis</taxon>
        <taxon>Nadsonia</taxon>
    </lineage>
</organism>
<feature type="compositionally biased region" description="Polar residues" evidence="9">
    <location>
        <begin position="629"/>
        <end position="644"/>
    </location>
</feature>